<keyword evidence="3" id="KW-1185">Reference proteome</keyword>
<reference evidence="2 3" key="1">
    <citation type="submission" date="2023-07" db="EMBL/GenBank/DDBJ databases">
        <title>Genomic Encyclopedia of Type Strains, Phase IV (KMG-IV): sequencing the most valuable type-strain genomes for metagenomic binning, comparative biology and taxonomic classification.</title>
        <authorList>
            <person name="Goeker M."/>
        </authorList>
    </citation>
    <scope>NUCLEOTIDE SEQUENCE [LARGE SCALE GENOMIC DNA]</scope>
    <source>
        <strain evidence="2 3">DSM 1400</strain>
    </source>
</reference>
<evidence type="ECO:0008006" key="4">
    <source>
        <dbReference type="Google" id="ProtNLM"/>
    </source>
</evidence>
<keyword evidence="1" id="KW-0812">Transmembrane</keyword>
<name>A0ABU0JT13_HATLI</name>
<sequence length="379" mass="44218">MRILINELKKIFNIKSILVVLLINVAIYSLFIKSSMDVFPNGRPQLDEYRLAVKMINEKGNNLEDKDIKYLYNMKKDRLMEVNNYLKNNKKAKQLNIKDYNSFDKKNDGSNEAVQSLNDDIFFKDNVNVFWELQVIDRYIEIFKNKNNHDELLTPKYKNRINEIKKNKSQNSILPALVFENYENIIKETSVAVLISIIFMIAPIFTRDKRVSLESLQYTSKRGRRLYKDKIKAALIATPIIITIQLGMLFFLYSTRPYTVSIFYNSNINSFLDSLFWFDVTFIQYIILTVIVLYILGEIVTLITCYISRCISNYILLIGVLVPISAILIYITKSKVLHSFIGLFQPKYKELIIIIILTIIGVTLVSIKHKKEKTIDIVL</sequence>
<proteinExistence type="predicted"/>
<accession>A0ABU0JT13</accession>
<gene>
    <name evidence="2" type="ORF">QOZ93_001942</name>
</gene>
<feature type="transmembrane region" description="Helical" evidence="1">
    <location>
        <begin position="314"/>
        <end position="331"/>
    </location>
</feature>
<feature type="transmembrane region" description="Helical" evidence="1">
    <location>
        <begin position="282"/>
        <end position="307"/>
    </location>
</feature>
<dbReference type="EMBL" id="JAUSWN010000015">
    <property type="protein sequence ID" value="MDQ0480194.1"/>
    <property type="molecule type" value="Genomic_DNA"/>
</dbReference>
<dbReference type="Proteomes" id="UP001224418">
    <property type="component" value="Unassembled WGS sequence"/>
</dbReference>
<feature type="transmembrane region" description="Helical" evidence="1">
    <location>
        <begin position="351"/>
        <end position="367"/>
    </location>
</feature>
<keyword evidence="1" id="KW-1133">Transmembrane helix</keyword>
<keyword evidence="1" id="KW-0472">Membrane</keyword>
<organism evidence="2 3">
    <name type="scientific">Hathewaya limosa</name>
    <name type="common">Clostridium limosum</name>
    <dbReference type="NCBI Taxonomy" id="1536"/>
    <lineage>
        <taxon>Bacteria</taxon>
        <taxon>Bacillati</taxon>
        <taxon>Bacillota</taxon>
        <taxon>Clostridia</taxon>
        <taxon>Eubacteriales</taxon>
        <taxon>Clostridiaceae</taxon>
        <taxon>Hathewaya</taxon>
    </lineage>
</organism>
<dbReference type="RefSeq" id="WP_307356064.1">
    <property type="nucleotide sequence ID" value="NZ_BAAACJ010000014.1"/>
</dbReference>
<protein>
    <recommendedName>
        <fullName evidence="4">ABC transporter permease</fullName>
    </recommendedName>
</protein>
<feature type="transmembrane region" description="Helical" evidence="1">
    <location>
        <begin position="12"/>
        <end position="31"/>
    </location>
</feature>
<evidence type="ECO:0000256" key="1">
    <source>
        <dbReference type="SAM" id="Phobius"/>
    </source>
</evidence>
<feature type="transmembrane region" description="Helical" evidence="1">
    <location>
        <begin position="231"/>
        <end position="253"/>
    </location>
</feature>
<comment type="caution">
    <text evidence="2">The sequence shown here is derived from an EMBL/GenBank/DDBJ whole genome shotgun (WGS) entry which is preliminary data.</text>
</comment>
<evidence type="ECO:0000313" key="2">
    <source>
        <dbReference type="EMBL" id="MDQ0480194.1"/>
    </source>
</evidence>
<evidence type="ECO:0000313" key="3">
    <source>
        <dbReference type="Proteomes" id="UP001224418"/>
    </source>
</evidence>
<feature type="transmembrane region" description="Helical" evidence="1">
    <location>
        <begin position="189"/>
        <end position="206"/>
    </location>
</feature>